<evidence type="ECO:0000313" key="2">
    <source>
        <dbReference type="EMBL" id="CAG8256747.1"/>
    </source>
</evidence>
<evidence type="ECO:0000256" key="1">
    <source>
        <dbReference type="SAM" id="SignalP"/>
    </source>
</evidence>
<name>A0A9W4N433_PENOL</name>
<feature type="signal peptide" evidence="1">
    <location>
        <begin position="1"/>
        <end position="18"/>
    </location>
</feature>
<evidence type="ECO:0000313" key="3">
    <source>
        <dbReference type="Proteomes" id="UP001153618"/>
    </source>
</evidence>
<dbReference type="EMBL" id="CAJVOS010000082">
    <property type="protein sequence ID" value="CAG8256747.1"/>
    <property type="molecule type" value="Genomic_DNA"/>
</dbReference>
<sequence>MHIKNIIFPLSLAATTTALPTAQPNTFTLVAVHPGSDVDGTSLSAAQRSIFAGLASQNADCARAEKQVATFYIKDEALYLYGKSESPQELYVDRSGMGQGRLGYTTGAEAGSRNAEREGWAIEGGNLQFSGSDLIACPKSVDDSWSIWVSAGVSNPGGNSDCVGITARVQEAPNPNACTYSS</sequence>
<dbReference type="AlphaFoldDB" id="A0A9W4N433"/>
<organism evidence="2 3">
    <name type="scientific">Penicillium olsonii</name>
    <dbReference type="NCBI Taxonomy" id="99116"/>
    <lineage>
        <taxon>Eukaryota</taxon>
        <taxon>Fungi</taxon>
        <taxon>Dikarya</taxon>
        <taxon>Ascomycota</taxon>
        <taxon>Pezizomycotina</taxon>
        <taxon>Eurotiomycetes</taxon>
        <taxon>Eurotiomycetidae</taxon>
        <taxon>Eurotiales</taxon>
        <taxon>Aspergillaceae</taxon>
        <taxon>Penicillium</taxon>
    </lineage>
</organism>
<accession>A0A9W4N433</accession>
<comment type="caution">
    <text evidence="2">The sequence shown here is derived from an EMBL/GenBank/DDBJ whole genome shotgun (WGS) entry which is preliminary data.</text>
</comment>
<keyword evidence="3" id="KW-1185">Reference proteome</keyword>
<proteinExistence type="predicted"/>
<protein>
    <recommendedName>
        <fullName evidence="4">Cell wall protein PhiA</fullName>
    </recommendedName>
</protein>
<reference evidence="2" key="1">
    <citation type="submission" date="2021-07" db="EMBL/GenBank/DDBJ databases">
        <authorList>
            <person name="Branca A.L. A."/>
        </authorList>
    </citation>
    <scope>NUCLEOTIDE SEQUENCE</scope>
</reference>
<dbReference type="Proteomes" id="UP001153618">
    <property type="component" value="Unassembled WGS sequence"/>
</dbReference>
<dbReference type="OrthoDB" id="4093325at2759"/>
<evidence type="ECO:0008006" key="4">
    <source>
        <dbReference type="Google" id="ProtNLM"/>
    </source>
</evidence>
<gene>
    <name evidence="2" type="ORF">POLS_LOCUS8899</name>
</gene>
<feature type="chain" id="PRO_5040772687" description="Cell wall protein PhiA" evidence="1">
    <location>
        <begin position="19"/>
        <end position="182"/>
    </location>
</feature>
<keyword evidence="1" id="KW-0732">Signal</keyword>